<dbReference type="OMA" id="KWWIGNG"/>
<dbReference type="InParanoid" id="G0QWN1"/>
<dbReference type="EC" id="3.1.3.36" evidence="3"/>
<proteinExistence type="inferred from homology"/>
<dbReference type="RefSeq" id="XP_004031965.1">
    <property type="nucleotide sequence ID" value="XM_004031917.1"/>
</dbReference>
<dbReference type="Gene3D" id="3.60.10.10">
    <property type="entry name" value="Endonuclease/exonuclease/phosphatase"/>
    <property type="match status" value="1"/>
</dbReference>
<dbReference type="SUPFAM" id="SSF56219">
    <property type="entry name" value="DNase I-like"/>
    <property type="match status" value="1"/>
</dbReference>
<dbReference type="Proteomes" id="UP000008983">
    <property type="component" value="Unassembled WGS sequence"/>
</dbReference>
<evidence type="ECO:0000313" key="6">
    <source>
        <dbReference type="EMBL" id="EGR30378.1"/>
    </source>
</evidence>
<accession>G0QWN1</accession>
<gene>
    <name evidence="6" type="ORF">IMG5_133450</name>
</gene>
<dbReference type="AlphaFoldDB" id="G0QWN1"/>
<evidence type="ECO:0000256" key="4">
    <source>
        <dbReference type="ARBA" id="ARBA00022801"/>
    </source>
</evidence>
<keyword evidence="4" id="KW-0378">Hydrolase</keyword>
<dbReference type="Pfam" id="PF22669">
    <property type="entry name" value="Exo_endo_phos2"/>
    <property type="match status" value="1"/>
</dbReference>
<dbReference type="PANTHER" id="PTHR11200:SF275">
    <property type="entry name" value="LD06095P"/>
    <property type="match status" value="1"/>
</dbReference>
<dbReference type="GO" id="GO:0004439">
    <property type="term" value="F:phosphatidylinositol-4,5-bisphosphate 5-phosphatase activity"/>
    <property type="evidence" value="ECO:0007669"/>
    <property type="project" value="UniProtKB-EC"/>
</dbReference>
<dbReference type="Pfam" id="PF02383">
    <property type="entry name" value="Syja_N"/>
    <property type="match status" value="1"/>
</dbReference>
<comment type="similarity">
    <text evidence="2">In the central section; belongs to the inositol 1,4,5-trisphosphate 5-phosphatase family.</text>
</comment>
<reference evidence="6 7" key="1">
    <citation type="submission" date="2011-07" db="EMBL/GenBank/DDBJ databases">
        <authorList>
            <person name="Coyne R."/>
            <person name="Brami D."/>
            <person name="Johnson J."/>
            <person name="Hostetler J."/>
            <person name="Hannick L."/>
            <person name="Clark T."/>
            <person name="Cassidy-Hanley D."/>
            <person name="Inman J."/>
        </authorList>
    </citation>
    <scope>NUCLEOTIDE SEQUENCE [LARGE SCALE GENOMIC DNA]</scope>
    <source>
        <strain evidence="6 7">G5</strain>
    </source>
</reference>
<evidence type="ECO:0000313" key="7">
    <source>
        <dbReference type="Proteomes" id="UP000008983"/>
    </source>
</evidence>
<comment type="similarity">
    <text evidence="1">Belongs to the synaptojanin family.</text>
</comment>
<organism evidence="6 7">
    <name type="scientific">Ichthyophthirius multifiliis</name>
    <name type="common">White spot disease agent</name>
    <name type="synonym">Ich</name>
    <dbReference type="NCBI Taxonomy" id="5932"/>
    <lineage>
        <taxon>Eukaryota</taxon>
        <taxon>Sar</taxon>
        <taxon>Alveolata</taxon>
        <taxon>Ciliophora</taxon>
        <taxon>Intramacronucleata</taxon>
        <taxon>Oligohymenophorea</taxon>
        <taxon>Hymenostomatida</taxon>
        <taxon>Ophryoglenina</taxon>
        <taxon>Ichthyophthirius</taxon>
    </lineage>
</organism>
<sequence length="798" mass="94097">MNTQKKFKNIQKEYIKFFFLLFLFLQKNKQNKIKIFKKRHYFSPTYPLSLCRKKIVEKEQQNDIFCWNQNIQKQLFQQNTSNPDQNQCWSVQIIQGYVGQFIQALKNKQNLSITLICRRSFKRGGTRYIHRGADSNGFVANYCENELLVEYKDQMISYLSIRGSVPLFWEQKGFQAQLRITRGEELNTEVCKKHFDYIRKSYGNCGNTVEVVNLMLLGDKQEQILSEKFESNLNGTEGIEYVHFDFHKRADDLDEYVYDFCKKKQEFGFLVENNNNEEIIEEQKGIYRINCKDCLDRTNSFMMRVCFWTLMDIIKNLNVSFLDESEFQTLMSGLQVKGLFDKGQNSSFVNQFKQLWIENGNNISKLYAGTDSTTKNASKGLKFKMDCYLIGIKRFVNGNIKDSFKMKCLNYIMGQNQEQQIYDYCLPDDVNQQLIKKKNEYIKQVKLNIQIITWNVMNLNSDKQIILDKFFDTKGQNNPDIIVIGLQEIVKQKKFKIQNIFQTNHDINSVQQWTQIVTYNLKNQLNDNYILVDSHDMVGNLLLIYAKDMKINQIKNIEHDSIKCGFAKKVGNVGGTVCRFEIDDVKICFVNCFLTSGRNKKKVEERFEILNQIHNTAFQKDGMGKVKGNLINTADIIFVFGDLNFRVDMEYKVTQEIIQSYQYLVLKQQIDESYNMIKQLLKKDQFSQNYKNDSIMKDYFEQQINFPPNFNDSSKKNRTSSWRGRILIKTKEENNCFEQLFYCSNYTNQFSDHSSVSGYFVTQTEILNEEKRQQIIEEIFKEKNIQISDNIAFEDTIV</sequence>
<dbReference type="PROSITE" id="PS50275">
    <property type="entry name" value="SAC"/>
    <property type="match status" value="1"/>
</dbReference>
<evidence type="ECO:0000259" key="5">
    <source>
        <dbReference type="PROSITE" id="PS50275"/>
    </source>
</evidence>
<dbReference type="eggNOG" id="KOG0566">
    <property type="taxonomic scope" value="Eukaryota"/>
</dbReference>
<dbReference type="InterPro" id="IPR036691">
    <property type="entry name" value="Endo/exonu/phosph_ase_sf"/>
</dbReference>
<dbReference type="InterPro" id="IPR046985">
    <property type="entry name" value="IP5"/>
</dbReference>
<evidence type="ECO:0000256" key="2">
    <source>
        <dbReference type="ARBA" id="ARBA00009678"/>
    </source>
</evidence>
<name>G0QWN1_ICHMU</name>
<dbReference type="PANTHER" id="PTHR11200">
    <property type="entry name" value="INOSITOL 5-PHOSPHATASE"/>
    <property type="match status" value="1"/>
</dbReference>
<feature type="domain" description="SAC" evidence="5">
    <location>
        <begin position="41"/>
        <end position="369"/>
    </location>
</feature>
<dbReference type="GO" id="GO:0046856">
    <property type="term" value="P:phosphatidylinositol dephosphorylation"/>
    <property type="evidence" value="ECO:0007669"/>
    <property type="project" value="InterPro"/>
</dbReference>
<dbReference type="SMART" id="SM00128">
    <property type="entry name" value="IPPc"/>
    <property type="match status" value="1"/>
</dbReference>
<dbReference type="EMBL" id="GL984002">
    <property type="protein sequence ID" value="EGR30378.1"/>
    <property type="molecule type" value="Genomic_DNA"/>
</dbReference>
<dbReference type="InterPro" id="IPR000300">
    <property type="entry name" value="IPPc"/>
</dbReference>
<dbReference type="STRING" id="857967.G0QWN1"/>
<dbReference type="OrthoDB" id="312112at2759"/>
<keyword evidence="7" id="KW-1185">Reference proteome</keyword>
<dbReference type="GeneID" id="14906489"/>
<dbReference type="InterPro" id="IPR002013">
    <property type="entry name" value="SAC_dom"/>
</dbReference>
<evidence type="ECO:0000256" key="3">
    <source>
        <dbReference type="ARBA" id="ARBA00013044"/>
    </source>
</evidence>
<protein>
    <recommendedName>
        <fullName evidence="3">phosphoinositide 5-phosphatase</fullName>
        <ecNumber evidence="3">3.1.3.36</ecNumber>
    </recommendedName>
</protein>
<evidence type="ECO:0000256" key="1">
    <source>
        <dbReference type="ARBA" id="ARBA00008943"/>
    </source>
</evidence>